<dbReference type="VEuPathDB" id="TriTrypDB:LmjF.25.0940"/>
<accession>Q4QA00</accession>
<protein>
    <submittedName>
        <fullName evidence="2">Uncharacterized protein</fullName>
    </submittedName>
</protein>
<feature type="region of interest" description="Disordered" evidence="1">
    <location>
        <begin position="350"/>
        <end position="381"/>
    </location>
</feature>
<dbReference type="KEGG" id="lma:LMJF_25_0940"/>
<evidence type="ECO:0000256" key="1">
    <source>
        <dbReference type="SAM" id="MobiDB-lite"/>
    </source>
</evidence>
<gene>
    <name evidence="2" type="ORF">LMJF_25_0940</name>
</gene>
<dbReference type="OMA" id="KEMRIQW"/>
<dbReference type="VEuPathDB" id="TriTrypDB:LMJSD75_250015600"/>
<reference evidence="2 3" key="1">
    <citation type="journal article" date="2005" name="Science">
        <title>The genome of the kinetoplastid parasite, Leishmania major.</title>
        <authorList>
            <person name="Ivens A.C."/>
            <person name="Peacock C.S."/>
            <person name="Worthey E.A."/>
            <person name="Murphy L."/>
            <person name="Aggarwal G."/>
            <person name="Berriman M."/>
            <person name="Sisk E."/>
            <person name="Rajandream M.A."/>
            <person name="Adlem E."/>
            <person name="Aert R."/>
            <person name="Anupama A."/>
            <person name="Apostolou Z."/>
            <person name="Attipoe P."/>
            <person name="Bason N."/>
            <person name="Bauser C."/>
            <person name="Beck A."/>
            <person name="Beverley S.M."/>
            <person name="Bianchettin G."/>
            <person name="Borzym K."/>
            <person name="Bothe G."/>
            <person name="Bruschi C.V."/>
            <person name="Collins M."/>
            <person name="Cadag E."/>
            <person name="Ciarloni L."/>
            <person name="Clayton C."/>
            <person name="Coulson R.M."/>
            <person name="Cronin A."/>
            <person name="Cruz A.K."/>
            <person name="Davies R.M."/>
            <person name="De Gaudenzi J."/>
            <person name="Dobson D.E."/>
            <person name="Duesterhoeft A."/>
            <person name="Fazelina G."/>
            <person name="Fosker N."/>
            <person name="Frasch A.C."/>
            <person name="Fraser A."/>
            <person name="Fuchs M."/>
            <person name="Gabel C."/>
            <person name="Goble A."/>
            <person name="Goffeau A."/>
            <person name="Harris D."/>
            <person name="Hertz-Fowler C."/>
            <person name="Hilbert H."/>
            <person name="Horn D."/>
            <person name="Huang Y."/>
            <person name="Klages S."/>
            <person name="Knights A."/>
            <person name="Kube M."/>
            <person name="Larke N."/>
            <person name="Litvin L."/>
            <person name="Lord A."/>
            <person name="Louie T."/>
            <person name="Marra M."/>
            <person name="Masuy D."/>
            <person name="Matthews K."/>
            <person name="Michaeli S."/>
            <person name="Mottram J.C."/>
            <person name="Muller-Auer S."/>
            <person name="Munden H."/>
            <person name="Nelson S."/>
            <person name="Norbertczak H."/>
            <person name="Oliver K."/>
            <person name="O'neil S."/>
            <person name="Pentony M."/>
            <person name="Pohl T.M."/>
            <person name="Price C."/>
            <person name="Purnelle B."/>
            <person name="Quail M.A."/>
            <person name="Rabbinowitsch E."/>
            <person name="Reinhardt R."/>
            <person name="Rieger M."/>
            <person name="Rinta J."/>
            <person name="Robben J."/>
            <person name="Robertson L."/>
            <person name="Ruiz J.C."/>
            <person name="Rutter S."/>
            <person name="Saunders D."/>
            <person name="Schafer M."/>
            <person name="Schein J."/>
            <person name="Schwartz D.C."/>
            <person name="Seeger K."/>
            <person name="Seyler A."/>
            <person name="Sharp S."/>
            <person name="Shin H."/>
            <person name="Sivam D."/>
            <person name="Squares R."/>
            <person name="Squares S."/>
            <person name="Tosato V."/>
            <person name="Vogt C."/>
            <person name="Volckaert G."/>
            <person name="Wambutt R."/>
            <person name="Warren T."/>
            <person name="Wedler H."/>
            <person name="Woodward J."/>
            <person name="Zhou S."/>
            <person name="Zimmermann W."/>
            <person name="Smith D.F."/>
            <person name="Blackwell J.M."/>
            <person name="Stuart K.D."/>
            <person name="Barrell B."/>
            <person name="Myler P.J."/>
        </authorList>
    </citation>
    <scope>NUCLEOTIDE SEQUENCE [LARGE SCALE GENOMIC DNA]</scope>
    <source>
        <strain evidence="3">MHOM/IL/81/Friedlin</strain>
    </source>
</reference>
<dbReference type="HOGENOM" id="CLU_424830_0_0_1"/>
<dbReference type="VEuPathDB" id="TriTrypDB:LMJFC_250016700"/>
<feature type="region of interest" description="Disordered" evidence="1">
    <location>
        <begin position="421"/>
        <end position="500"/>
    </location>
</feature>
<dbReference type="InParanoid" id="Q4QA00"/>
<feature type="region of interest" description="Disordered" evidence="1">
    <location>
        <begin position="521"/>
        <end position="543"/>
    </location>
</feature>
<feature type="compositionally biased region" description="Basic and acidic residues" evidence="1">
    <location>
        <begin position="151"/>
        <end position="160"/>
    </location>
</feature>
<sequence length="645" mass="69838">MLPSLPQTACTYSIFDLLVCSPPTLLSLVNHFILPRSLPSPLIPADHSRCGAWQARMENDAVSNERSFDKVDRGSIASSLPFLNVTMPEQQTATAAPIDAPDDIDSLAEESENATRSPNATTTASTPATGPKVKGSARSKKKRCATAPRETAGRKVRSEPAEESTLVAAMPAHFAEHGTTGTHSSSQDESDLLTKRRDETRRGSEGPERNLPTAEGVLTRRAMMEKAEDAAALQQEKPRPDGASDTAASKLEGSEELFDDARLHEVCGSRSRSHSTAPHTPTVLNPASASSLSALGTKQEEEEVWEAAVQAAIDTQERQLRHTLLSVFPPELLRGAEWERCLAKEGDLRGGTEAAGARNVQDARSQPVRTTPTPFLSSSLSHRLSPEPLLPLLKALCEDKAYVHGAWCRYEDDLAVRRTQNSIQRKRQRYTFNKGGRKASSSWPTAAARRPDGDGGDDSSAGEEKAADEDELQPPESHWVEAPPAFTGGPRPLPTSATHLAPDSAVIGGFQWTPWRFYRAKRRRNSRRPTVGGASPASARSATAASAVQPDLFSAVSSNAPVSSGGVPSLACSEVPSLPVLHVEAHVPESALAVVSPMTPEERKGYARYVMSSGKLRHDCRDPYAFLVSRAKEMRIQWKRQHPMD</sequence>
<reference evidence="2 3" key="2">
    <citation type="journal article" date="2011" name="Genome Res.">
        <title>Chromosome and gene copy number variation allow major structural change between species and strains of Leishmania.</title>
        <authorList>
            <person name="Rogers M.B."/>
            <person name="Hilley J.D."/>
            <person name="Dickens N.J."/>
            <person name="Wilkes J."/>
            <person name="Bates P.A."/>
            <person name="Depledge D.P."/>
            <person name="Harris D."/>
            <person name="Her Y."/>
            <person name="Herzyk P."/>
            <person name="Imamura H."/>
            <person name="Otto T.D."/>
            <person name="Sanders M."/>
            <person name="Seeger K."/>
            <person name="Dujardin J.C."/>
            <person name="Berriman M."/>
            <person name="Smith D.F."/>
            <person name="Hertz-Fowler C."/>
            <person name="Mottram J.C."/>
        </authorList>
    </citation>
    <scope>NUCLEOTIDE SEQUENCE [LARGE SCALE GENOMIC DNA]</scope>
    <source>
        <strain evidence="3">MHOM/IL/81/Friedlin</strain>
    </source>
</reference>
<evidence type="ECO:0000313" key="3">
    <source>
        <dbReference type="Proteomes" id="UP000000542"/>
    </source>
</evidence>
<feature type="compositionally biased region" description="Acidic residues" evidence="1">
    <location>
        <begin position="454"/>
        <end position="473"/>
    </location>
</feature>
<dbReference type="eggNOG" id="ENOG502SE4A">
    <property type="taxonomic scope" value="Eukaryota"/>
</dbReference>
<dbReference type="Proteomes" id="UP000000542">
    <property type="component" value="Chromosome 25"/>
</dbReference>
<feature type="region of interest" description="Disordered" evidence="1">
    <location>
        <begin position="267"/>
        <end position="298"/>
    </location>
</feature>
<dbReference type="AlphaFoldDB" id="Q4QA00"/>
<dbReference type="VEuPathDB" id="TriTrypDB:LMJLV39_250015700"/>
<feature type="compositionally biased region" description="Polar residues" evidence="1">
    <location>
        <begin position="274"/>
        <end position="285"/>
    </location>
</feature>
<feature type="compositionally biased region" description="Low complexity" evidence="1">
    <location>
        <begin position="114"/>
        <end position="129"/>
    </location>
</feature>
<proteinExistence type="predicted"/>
<feature type="compositionally biased region" description="Polar residues" evidence="1">
    <location>
        <begin position="362"/>
        <end position="375"/>
    </location>
</feature>
<feature type="region of interest" description="Disordered" evidence="1">
    <location>
        <begin position="176"/>
        <end position="248"/>
    </location>
</feature>
<dbReference type="RefSeq" id="XP_001683848.1">
    <property type="nucleotide sequence ID" value="XM_001683796.1"/>
</dbReference>
<organism evidence="2 3">
    <name type="scientific">Leishmania major</name>
    <dbReference type="NCBI Taxonomy" id="5664"/>
    <lineage>
        <taxon>Eukaryota</taxon>
        <taxon>Discoba</taxon>
        <taxon>Euglenozoa</taxon>
        <taxon>Kinetoplastea</taxon>
        <taxon>Metakinetoplastina</taxon>
        <taxon>Trypanosomatida</taxon>
        <taxon>Trypanosomatidae</taxon>
        <taxon>Leishmaniinae</taxon>
        <taxon>Leishmania</taxon>
    </lineage>
</organism>
<feature type="compositionally biased region" description="Low complexity" evidence="1">
    <location>
        <begin position="534"/>
        <end position="543"/>
    </location>
</feature>
<feature type="compositionally biased region" description="Basic and acidic residues" evidence="1">
    <location>
        <begin position="192"/>
        <end position="208"/>
    </location>
</feature>
<dbReference type="EMBL" id="FR796421">
    <property type="protein sequence ID" value="CAJ05045.1"/>
    <property type="molecule type" value="Genomic_DNA"/>
</dbReference>
<keyword evidence="3" id="KW-1185">Reference proteome</keyword>
<feature type="region of interest" description="Disordered" evidence="1">
    <location>
        <begin position="108"/>
        <end position="164"/>
    </location>
</feature>
<feature type="compositionally biased region" description="Basic residues" evidence="1">
    <location>
        <begin position="135"/>
        <end position="144"/>
    </location>
</feature>
<evidence type="ECO:0000313" key="2">
    <source>
        <dbReference type="EMBL" id="CAJ05045.1"/>
    </source>
</evidence>
<name>Q4QA00_LEIMA</name>
<dbReference type="GeneID" id="5652504"/>